<evidence type="ECO:0000256" key="5">
    <source>
        <dbReference type="ARBA" id="ARBA00022801"/>
    </source>
</evidence>
<dbReference type="EMBL" id="MFDD01000001">
    <property type="protein sequence ID" value="OGE41557.1"/>
    <property type="molecule type" value="Genomic_DNA"/>
</dbReference>
<organism evidence="7 8">
    <name type="scientific">Candidatus Daviesbacteria bacterium RIFCSPHIGHO2_02_FULL_43_12</name>
    <dbReference type="NCBI Taxonomy" id="1797776"/>
    <lineage>
        <taxon>Bacteria</taxon>
        <taxon>Candidatus Daviesiibacteriota</taxon>
    </lineage>
</organism>
<dbReference type="GO" id="GO:0006145">
    <property type="term" value="P:purine nucleobase catabolic process"/>
    <property type="evidence" value="ECO:0007669"/>
    <property type="project" value="TreeGrafter"/>
</dbReference>
<evidence type="ECO:0000256" key="6">
    <source>
        <dbReference type="SAM" id="MobiDB-lite"/>
    </source>
</evidence>
<comment type="cofactor">
    <cofactor evidence="1">
        <name>Zn(2+)</name>
        <dbReference type="ChEBI" id="CHEBI:29105"/>
    </cofactor>
</comment>
<name>A0A1F5KKV0_9BACT</name>
<accession>A0A1F5KKV0</accession>
<proteinExistence type="inferred from homology"/>
<dbReference type="Gene3D" id="3.20.20.140">
    <property type="entry name" value="Metal-dependent hydrolases"/>
    <property type="match status" value="1"/>
</dbReference>
<dbReference type="GO" id="GO:0005737">
    <property type="term" value="C:cytoplasm"/>
    <property type="evidence" value="ECO:0007669"/>
    <property type="project" value="TreeGrafter"/>
</dbReference>
<evidence type="ECO:0000313" key="8">
    <source>
        <dbReference type="Proteomes" id="UP000177328"/>
    </source>
</evidence>
<dbReference type="AlphaFoldDB" id="A0A1F5KKV0"/>
<protein>
    <recommendedName>
        <fullName evidence="9">Amidohydrolase-related domain-containing protein</fullName>
    </recommendedName>
</protein>
<dbReference type="GO" id="GO:0004038">
    <property type="term" value="F:allantoinase activity"/>
    <property type="evidence" value="ECO:0007669"/>
    <property type="project" value="TreeGrafter"/>
</dbReference>
<evidence type="ECO:0000256" key="4">
    <source>
        <dbReference type="ARBA" id="ARBA00022723"/>
    </source>
</evidence>
<evidence type="ECO:0000256" key="2">
    <source>
        <dbReference type="ARBA" id="ARBA00002368"/>
    </source>
</evidence>
<dbReference type="SUPFAM" id="SSF51556">
    <property type="entry name" value="Metallo-dependent hydrolases"/>
    <property type="match status" value="1"/>
</dbReference>
<keyword evidence="4" id="KW-0479">Metal-binding</keyword>
<dbReference type="PANTHER" id="PTHR43668:SF2">
    <property type="entry name" value="ALLANTOINASE"/>
    <property type="match status" value="1"/>
</dbReference>
<dbReference type="SUPFAM" id="SSF51338">
    <property type="entry name" value="Composite domain of metallo-dependent hydrolases"/>
    <property type="match status" value="1"/>
</dbReference>
<keyword evidence="5" id="KW-0378">Hydrolase</keyword>
<dbReference type="Proteomes" id="UP000177328">
    <property type="component" value="Unassembled WGS sequence"/>
</dbReference>
<dbReference type="InterPro" id="IPR002195">
    <property type="entry name" value="Dihydroorotase_CS"/>
</dbReference>
<evidence type="ECO:0008006" key="9">
    <source>
        <dbReference type="Google" id="ProtNLM"/>
    </source>
</evidence>
<dbReference type="InterPro" id="IPR011059">
    <property type="entry name" value="Metal-dep_hydrolase_composite"/>
</dbReference>
<dbReference type="PROSITE" id="PS00483">
    <property type="entry name" value="DIHYDROOROTASE_2"/>
    <property type="match status" value="1"/>
</dbReference>
<gene>
    <name evidence="7" type="ORF">A3D25_00870</name>
</gene>
<sequence length="156" mass="17347">MTKADQIALWAGIEDGTVDTIGSDHAPHTKEEKESSEKTPFGVPNLDTTLLLLLNAVSEGRLEIEDIKRLCFDNPQRIFTVPKQTETFVEVDLDGETTISNDKLYTKCGWSPYDGWEIKGKINRVVLRGETIVEDGKVLGSPKGQIIFPTTLNERA</sequence>
<dbReference type="GO" id="GO:0046872">
    <property type="term" value="F:metal ion binding"/>
    <property type="evidence" value="ECO:0007669"/>
    <property type="project" value="UniProtKB-KW"/>
</dbReference>
<dbReference type="PANTHER" id="PTHR43668">
    <property type="entry name" value="ALLANTOINASE"/>
    <property type="match status" value="1"/>
</dbReference>
<comment type="similarity">
    <text evidence="3">Belongs to the metallo-dependent hydrolases superfamily. DHOase family. Class I DHOase subfamily.</text>
</comment>
<feature type="compositionally biased region" description="Basic and acidic residues" evidence="6">
    <location>
        <begin position="25"/>
        <end position="37"/>
    </location>
</feature>
<feature type="region of interest" description="Disordered" evidence="6">
    <location>
        <begin position="18"/>
        <end position="40"/>
    </location>
</feature>
<comment type="caution">
    <text evidence="7">The sequence shown here is derived from an EMBL/GenBank/DDBJ whole genome shotgun (WGS) entry which is preliminary data.</text>
</comment>
<dbReference type="InterPro" id="IPR050138">
    <property type="entry name" value="DHOase/Allantoinase_Hydrolase"/>
</dbReference>
<evidence type="ECO:0000256" key="1">
    <source>
        <dbReference type="ARBA" id="ARBA00001947"/>
    </source>
</evidence>
<reference evidence="7 8" key="1">
    <citation type="journal article" date="2016" name="Nat. Commun.">
        <title>Thousands of microbial genomes shed light on interconnected biogeochemical processes in an aquifer system.</title>
        <authorList>
            <person name="Anantharaman K."/>
            <person name="Brown C.T."/>
            <person name="Hug L.A."/>
            <person name="Sharon I."/>
            <person name="Castelle C.J."/>
            <person name="Probst A.J."/>
            <person name="Thomas B.C."/>
            <person name="Singh A."/>
            <person name="Wilkins M.J."/>
            <person name="Karaoz U."/>
            <person name="Brodie E.L."/>
            <person name="Williams K.H."/>
            <person name="Hubbard S.S."/>
            <person name="Banfield J.F."/>
        </authorList>
    </citation>
    <scope>NUCLEOTIDE SEQUENCE [LARGE SCALE GENOMIC DNA]</scope>
</reference>
<dbReference type="InterPro" id="IPR032466">
    <property type="entry name" value="Metal_Hydrolase"/>
</dbReference>
<evidence type="ECO:0000256" key="3">
    <source>
        <dbReference type="ARBA" id="ARBA00010286"/>
    </source>
</evidence>
<evidence type="ECO:0000313" key="7">
    <source>
        <dbReference type="EMBL" id="OGE41557.1"/>
    </source>
</evidence>
<comment type="function">
    <text evidence="2">Catalyzes the reversible cyclization of carbamoyl aspartate to dihydroorotate.</text>
</comment>